<protein>
    <submittedName>
        <fullName evidence="2">Uncharacterized protein</fullName>
    </submittedName>
</protein>
<evidence type="ECO:0000313" key="2">
    <source>
        <dbReference type="EMBL" id="KAK3386591.1"/>
    </source>
</evidence>
<sequence>MTIEDWEQVPDGKIPASELAYQNTNDDIKDPTDPSPPYEESIAQPQPTGPARLKILGATWGGVIVTSELQSMIKTPAPTPSSSSSAESSFETLKLNMHTLHTKLLPDPAVHLIKTLTVIYQYSTLGSELLLLNATQFAPQITVTVTPTAHEEKVRLGFPKFFSSLGSTPTAFWQASPQSRVEIVAVLYGTQRIQTAAVLEELARFFEGQRGQIRMTTGFFRTDPWLGVKKTWTVYFRFVGSMRGMQCVTGVEDGALEAPWGI</sequence>
<dbReference type="Proteomes" id="UP001285441">
    <property type="component" value="Unassembled WGS sequence"/>
</dbReference>
<proteinExistence type="predicted"/>
<name>A0AAE0NRY6_9PEZI</name>
<evidence type="ECO:0000256" key="1">
    <source>
        <dbReference type="SAM" id="MobiDB-lite"/>
    </source>
</evidence>
<keyword evidence="3" id="KW-1185">Reference proteome</keyword>
<feature type="region of interest" description="Disordered" evidence="1">
    <location>
        <begin position="1"/>
        <end position="49"/>
    </location>
</feature>
<dbReference type="AlphaFoldDB" id="A0AAE0NRY6"/>
<gene>
    <name evidence="2" type="ORF">B0H63DRAFT_468042</name>
</gene>
<dbReference type="EMBL" id="JAULSW010000003">
    <property type="protein sequence ID" value="KAK3386591.1"/>
    <property type="molecule type" value="Genomic_DNA"/>
</dbReference>
<reference evidence="2" key="2">
    <citation type="submission" date="2023-06" db="EMBL/GenBank/DDBJ databases">
        <authorList>
            <consortium name="Lawrence Berkeley National Laboratory"/>
            <person name="Haridas S."/>
            <person name="Hensen N."/>
            <person name="Bonometti L."/>
            <person name="Westerberg I."/>
            <person name="Brannstrom I.O."/>
            <person name="Guillou S."/>
            <person name="Cros-Aarteil S."/>
            <person name="Calhoun S."/>
            <person name="Kuo A."/>
            <person name="Mondo S."/>
            <person name="Pangilinan J."/>
            <person name="Riley R."/>
            <person name="LaButti K."/>
            <person name="Andreopoulos B."/>
            <person name="Lipzen A."/>
            <person name="Chen C."/>
            <person name="Yanf M."/>
            <person name="Daum C."/>
            <person name="Ng V."/>
            <person name="Clum A."/>
            <person name="Steindorff A."/>
            <person name="Ohm R."/>
            <person name="Martin F."/>
            <person name="Silar P."/>
            <person name="Natvig D."/>
            <person name="Lalanne C."/>
            <person name="Gautier V."/>
            <person name="Ament-velasquez S.L."/>
            <person name="Kruys A."/>
            <person name="Hutchinson M.I."/>
            <person name="Powell A.J."/>
            <person name="Barry K."/>
            <person name="Miller A.N."/>
            <person name="Grigoriev I.V."/>
            <person name="Debuchy R."/>
            <person name="Gladieux P."/>
            <person name="Thoren M.H."/>
            <person name="Johannesson H."/>
        </authorList>
    </citation>
    <scope>NUCLEOTIDE SEQUENCE</scope>
    <source>
        <strain evidence="2">CBS 232.78</strain>
    </source>
</reference>
<comment type="caution">
    <text evidence="2">The sequence shown here is derived from an EMBL/GenBank/DDBJ whole genome shotgun (WGS) entry which is preliminary data.</text>
</comment>
<accession>A0AAE0NRY6</accession>
<organism evidence="2 3">
    <name type="scientific">Podospora didyma</name>
    <dbReference type="NCBI Taxonomy" id="330526"/>
    <lineage>
        <taxon>Eukaryota</taxon>
        <taxon>Fungi</taxon>
        <taxon>Dikarya</taxon>
        <taxon>Ascomycota</taxon>
        <taxon>Pezizomycotina</taxon>
        <taxon>Sordariomycetes</taxon>
        <taxon>Sordariomycetidae</taxon>
        <taxon>Sordariales</taxon>
        <taxon>Podosporaceae</taxon>
        <taxon>Podospora</taxon>
    </lineage>
</organism>
<evidence type="ECO:0000313" key="3">
    <source>
        <dbReference type="Proteomes" id="UP001285441"/>
    </source>
</evidence>
<reference evidence="2" key="1">
    <citation type="journal article" date="2023" name="Mol. Phylogenet. Evol.">
        <title>Genome-scale phylogeny and comparative genomics of the fungal order Sordariales.</title>
        <authorList>
            <person name="Hensen N."/>
            <person name="Bonometti L."/>
            <person name="Westerberg I."/>
            <person name="Brannstrom I.O."/>
            <person name="Guillou S."/>
            <person name="Cros-Aarteil S."/>
            <person name="Calhoun S."/>
            <person name="Haridas S."/>
            <person name="Kuo A."/>
            <person name="Mondo S."/>
            <person name="Pangilinan J."/>
            <person name="Riley R."/>
            <person name="LaButti K."/>
            <person name="Andreopoulos B."/>
            <person name="Lipzen A."/>
            <person name="Chen C."/>
            <person name="Yan M."/>
            <person name="Daum C."/>
            <person name="Ng V."/>
            <person name="Clum A."/>
            <person name="Steindorff A."/>
            <person name="Ohm R.A."/>
            <person name="Martin F."/>
            <person name="Silar P."/>
            <person name="Natvig D.O."/>
            <person name="Lalanne C."/>
            <person name="Gautier V."/>
            <person name="Ament-Velasquez S.L."/>
            <person name="Kruys A."/>
            <person name="Hutchinson M.I."/>
            <person name="Powell A.J."/>
            <person name="Barry K."/>
            <person name="Miller A.N."/>
            <person name="Grigoriev I.V."/>
            <person name="Debuchy R."/>
            <person name="Gladieux P."/>
            <person name="Hiltunen Thoren M."/>
            <person name="Johannesson H."/>
        </authorList>
    </citation>
    <scope>NUCLEOTIDE SEQUENCE</scope>
    <source>
        <strain evidence="2">CBS 232.78</strain>
    </source>
</reference>